<evidence type="ECO:0000259" key="10">
    <source>
        <dbReference type="PROSITE" id="PS51762"/>
    </source>
</evidence>
<dbReference type="PROSITE" id="PS51762">
    <property type="entry name" value="GH16_2"/>
    <property type="match status" value="1"/>
</dbReference>
<dbReference type="InterPro" id="IPR000757">
    <property type="entry name" value="Beta-glucanase-like"/>
</dbReference>
<evidence type="ECO:0000256" key="2">
    <source>
        <dbReference type="ARBA" id="ARBA00014569"/>
    </source>
</evidence>
<evidence type="ECO:0000256" key="1">
    <source>
        <dbReference type="ARBA" id="ARBA00006865"/>
    </source>
</evidence>
<keyword evidence="9" id="KW-0732">Signal</keyword>
<name>A0A2T3J1P5_9GAMM</name>
<evidence type="ECO:0000256" key="8">
    <source>
        <dbReference type="PIRSR" id="PIRSR608264-1"/>
    </source>
</evidence>
<dbReference type="SUPFAM" id="SSF49899">
    <property type="entry name" value="Concanavalin A-like lectins/glucanases"/>
    <property type="match status" value="1"/>
</dbReference>
<gene>
    <name evidence="11" type="ORF">C9I99_07840</name>
</gene>
<evidence type="ECO:0000256" key="4">
    <source>
        <dbReference type="ARBA" id="ARBA00023295"/>
    </source>
</evidence>
<evidence type="ECO:0000256" key="9">
    <source>
        <dbReference type="SAM" id="SignalP"/>
    </source>
</evidence>
<dbReference type="Proteomes" id="UP000241222">
    <property type="component" value="Unassembled WGS sequence"/>
</dbReference>
<feature type="domain" description="GH16" evidence="10">
    <location>
        <begin position="25"/>
        <end position="258"/>
    </location>
</feature>
<dbReference type="AlphaFoldDB" id="A0A2T3J1P5"/>
<accession>A0A2T3J1P5</accession>
<comment type="similarity">
    <text evidence="1">Belongs to the glycosyl hydrolase 16 family.</text>
</comment>
<evidence type="ECO:0000313" key="11">
    <source>
        <dbReference type="EMBL" id="PSU34970.1"/>
    </source>
</evidence>
<reference evidence="11 12" key="1">
    <citation type="submission" date="2018-03" db="EMBL/GenBank/DDBJ databases">
        <title>Whole genome sequencing of Histamine producing bacteria.</title>
        <authorList>
            <person name="Butler K."/>
        </authorList>
    </citation>
    <scope>NUCLEOTIDE SEQUENCE [LARGE SCALE GENOMIC DNA]</scope>
    <source>
        <strain evidence="11 12">JCM 13586</strain>
    </source>
</reference>
<evidence type="ECO:0000256" key="3">
    <source>
        <dbReference type="ARBA" id="ARBA00022801"/>
    </source>
</evidence>
<evidence type="ECO:0000256" key="5">
    <source>
        <dbReference type="ARBA" id="ARBA00029722"/>
    </source>
</evidence>
<dbReference type="InterPro" id="IPR008264">
    <property type="entry name" value="Beta_glucanase"/>
</dbReference>
<dbReference type="GO" id="GO:0004553">
    <property type="term" value="F:hydrolase activity, hydrolyzing O-glycosyl compounds"/>
    <property type="evidence" value="ECO:0007669"/>
    <property type="project" value="InterPro"/>
</dbReference>
<dbReference type="EMBL" id="PYMH01000002">
    <property type="protein sequence ID" value="PSU34970.1"/>
    <property type="molecule type" value="Genomic_DNA"/>
</dbReference>
<dbReference type="PRINTS" id="PR00737">
    <property type="entry name" value="GLHYDRLASE16"/>
</dbReference>
<keyword evidence="3" id="KW-0378">Hydrolase</keyword>
<keyword evidence="4" id="KW-0326">Glycosidase</keyword>
<evidence type="ECO:0000256" key="7">
    <source>
        <dbReference type="ARBA" id="ARBA00031665"/>
    </source>
</evidence>
<feature type="active site" description="Nucleophile" evidence="8">
    <location>
        <position position="135"/>
    </location>
</feature>
<dbReference type="PANTHER" id="PTHR31062">
    <property type="entry name" value="XYLOGLUCAN ENDOTRANSGLUCOSYLASE/HYDROLASE PROTEIN 8-RELATED"/>
    <property type="match status" value="1"/>
</dbReference>
<dbReference type="InterPro" id="IPR013320">
    <property type="entry name" value="ConA-like_dom_sf"/>
</dbReference>
<evidence type="ECO:0000256" key="6">
    <source>
        <dbReference type="ARBA" id="ARBA00029771"/>
    </source>
</evidence>
<dbReference type="InterPro" id="IPR044791">
    <property type="entry name" value="Beta-glucanase/XTH"/>
</dbReference>
<dbReference type="Pfam" id="PF00722">
    <property type="entry name" value="Glyco_hydro_16"/>
    <property type="match status" value="1"/>
</dbReference>
<dbReference type="RefSeq" id="WP_107348293.1">
    <property type="nucleotide sequence ID" value="NZ_PYMH01000002.1"/>
</dbReference>
<feature type="active site" description="Proton donor" evidence="8">
    <location>
        <position position="139"/>
    </location>
</feature>
<feature type="signal peptide" evidence="9">
    <location>
        <begin position="1"/>
        <end position="24"/>
    </location>
</feature>
<dbReference type="Gene3D" id="2.60.120.200">
    <property type="match status" value="1"/>
</dbReference>
<proteinExistence type="inferred from homology"/>
<dbReference type="OrthoDB" id="9809583at2"/>
<dbReference type="GO" id="GO:0005975">
    <property type="term" value="P:carbohydrate metabolic process"/>
    <property type="evidence" value="ECO:0007669"/>
    <property type="project" value="InterPro"/>
</dbReference>
<sequence>MLLRSLTQTAGVITMLSFSPLVLAGTSIEDPYTELNSELWWKSDGWSNGFPFFNRWEGEAISYSADGMTITLSYAPKSADDFEFQSGELRSHQFYGYGCYEVEMKPSAEPGVISSFFLFAGPYDKPEDGNGMHNEIDVEFLGHNTNLMQVNFWTNDDRYARSHEQLIYLNFDASKDFHRYGIKWTQGAIKWYVDGKLAYGVKNTRHDPIPSVADSRLRIMANVWATDERISNWAGEFSKDPTTSVTAEYKNFRFIPERKCSLRY</sequence>
<organism evidence="11 12">
    <name type="scientific">Photobacterium lutimaris</name>
    <dbReference type="NCBI Taxonomy" id="388278"/>
    <lineage>
        <taxon>Bacteria</taxon>
        <taxon>Pseudomonadati</taxon>
        <taxon>Pseudomonadota</taxon>
        <taxon>Gammaproteobacteria</taxon>
        <taxon>Vibrionales</taxon>
        <taxon>Vibrionaceae</taxon>
        <taxon>Photobacterium</taxon>
    </lineage>
</organism>
<comment type="caution">
    <text evidence="11">The sequence shown here is derived from an EMBL/GenBank/DDBJ whole genome shotgun (WGS) entry which is preliminary data.</text>
</comment>
<evidence type="ECO:0000313" key="12">
    <source>
        <dbReference type="Proteomes" id="UP000241222"/>
    </source>
</evidence>
<protein>
    <recommendedName>
        <fullName evidence="2">Beta-glucanase</fullName>
    </recommendedName>
    <alternativeName>
        <fullName evidence="7">1,3-1,4-beta-D-glucan 4-glucanohydrolase</fullName>
    </alternativeName>
    <alternativeName>
        <fullName evidence="6">Endo-beta-1,3-1,4 glucanase</fullName>
    </alternativeName>
    <alternativeName>
        <fullName evidence="5">Lichenase</fullName>
    </alternativeName>
</protein>
<feature type="chain" id="PRO_5015588346" description="Beta-glucanase" evidence="9">
    <location>
        <begin position="25"/>
        <end position="264"/>
    </location>
</feature>
<keyword evidence="12" id="KW-1185">Reference proteome</keyword>